<keyword evidence="2" id="KW-1185">Reference proteome</keyword>
<organism evidence="1 2">
    <name type="scientific">Paenibacillus albidus</name>
    <dbReference type="NCBI Taxonomy" id="2041023"/>
    <lineage>
        <taxon>Bacteria</taxon>
        <taxon>Bacillati</taxon>
        <taxon>Bacillota</taxon>
        <taxon>Bacilli</taxon>
        <taxon>Bacillales</taxon>
        <taxon>Paenibacillaceae</taxon>
        <taxon>Paenibacillus</taxon>
    </lineage>
</organism>
<protein>
    <submittedName>
        <fullName evidence="1">Uncharacterized protein</fullName>
    </submittedName>
</protein>
<dbReference type="PANTHER" id="PTHR35606:SF4">
    <property type="entry name" value="CELLULOSE-BINDING FAMILY II PROTEIN"/>
    <property type="match status" value="1"/>
</dbReference>
<accession>A0A917CZR5</accession>
<dbReference type="Gene3D" id="2.60.120.260">
    <property type="entry name" value="Galactose-binding domain-like"/>
    <property type="match status" value="1"/>
</dbReference>
<dbReference type="PANTHER" id="PTHR35606">
    <property type="entry name" value="CELLULOSE-BINDING FAMILY II PROTEIN"/>
    <property type="match status" value="1"/>
</dbReference>
<reference evidence="1" key="1">
    <citation type="journal article" date="2014" name="Int. J. Syst. Evol. Microbiol.">
        <title>Complete genome sequence of Corynebacterium casei LMG S-19264T (=DSM 44701T), isolated from a smear-ripened cheese.</title>
        <authorList>
            <consortium name="US DOE Joint Genome Institute (JGI-PGF)"/>
            <person name="Walter F."/>
            <person name="Albersmeier A."/>
            <person name="Kalinowski J."/>
            <person name="Ruckert C."/>
        </authorList>
    </citation>
    <scope>NUCLEOTIDE SEQUENCE</scope>
    <source>
        <strain evidence="1">CGMCC 1.16134</strain>
    </source>
</reference>
<dbReference type="EMBL" id="BMKR01000036">
    <property type="protein sequence ID" value="GGG03939.1"/>
    <property type="molecule type" value="Genomic_DNA"/>
</dbReference>
<sequence>MRILIIPIPGALISGYDMYLWATANFGGGAGGDWGQRMSDNYILSTLNNHEIEITEHEIGQGFGLPDFYEPQDRPPGGFPLPTIMWAGNSATITNWDVWMLRYTWSQLKQDTARFPTVPQDSTLTNIAANAAVTASYCSSWESSGALNDGFQPAHSNDREHAVYGNWPETGQQWVQYSAP</sequence>
<dbReference type="AlphaFoldDB" id="A0A917CZR5"/>
<dbReference type="SUPFAM" id="SSF55486">
    <property type="entry name" value="Metalloproteases ('zincins'), catalytic domain"/>
    <property type="match status" value="1"/>
</dbReference>
<evidence type="ECO:0000313" key="2">
    <source>
        <dbReference type="Proteomes" id="UP000637643"/>
    </source>
</evidence>
<comment type="caution">
    <text evidence="1">The sequence shown here is derived from an EMBL/GenBank/DDBJ whole genome shotgun (WGS) entry which is preliminary data.</text>
</comment>
<proteinExistence type="predicted"/>
<dbReference type="Proteomes" id="UP000637643">
    <property type="component" value="Unassembled WGS sequence"/>
</dbReference>
<name>A0A917CZR5_9BACL</name>
<evidence type="ECO:0000313" key="1">
    <source>
        <dbReference type="EMBL" id="GGG03939.1"/>
    </source>
</evidence>
<gene>
    <name evidence="1" type="ORF">GCM10010912_55910</name>
</gene>
<reference evidence="1" key="2">
    <citation type="submission" date="2020-09" db="EMBL/GenBank/DDBJ databases">
        <authorList>
            <person name="Sun Q."/>
            <person name="Zhou Y."/>
        </authorList>
    </citation>
    <scope>NUCLEOTIDE SEQUENCE</scope>
    <source>
        <strain evidence="1">CGMCC 1.16134</strain>
    </source>
</reference>